<protein>
    <submittedName>
        <fullName evidence="1">Uncharacterized protein</fullName>
    </submittedName>
</protein>
<dbReference type="RefSeq" id="WP_263530538.1">
    <property type="nucleotide sequence ID" value="NZ_JAOVZB010000004.1"/>
</dbReference>
<evidence type="ECO:0000313" key="1">
    <source>
        <dbReference type="EMBL" id="MCV2403157.1"/>
    </source>
</evidence>
<proteinExistence type="predicted"/>
<dbReference type="Proteomes" id="UP001209713">
    <property type="component" value="Unassembled WGS sequence"/>
</dbReference>
<keyword evidence="2" id="KW-1185">Reference proteome</keyword>
<name>A0ABT2YTD7_9GAMM</name>
<organism evidence="1 2">
    <name type="scientific">Marinomonas sargassi</name>
    <dbReference type="NCBI Taxonomy" id="2984494"/>
    <lineage>
        <taxon>Bacteria</taxon>
        <taxon>Pseudomonadati</taxon>
        <taxon>Pseudomonadota</taxon>
        <taxon>Gammaproteobacteria</taxon>
        <taxon>Oceanospirillales</taxon>
        <taxon>Oceanospirillaceae</taxon>
        <taxon>Marinomonas</taxon>
    </lineage>
</organism>
<accession>A0ABT2YTD7</accession>
<gene>
    <name evidence="1" type="ORF">OFY17_09735</name>
</gene>
<reference evidence="1 2" key="1">
    <citation type="submission" date="2022-10" db="EMBL/GenBank/DDBJ databases">
        <title>Marinomonas transparenta sp. nov. and Marinomonas sargassi sp. nov., isolated from marine alga (Sargassum natans (L.) Gaillon).</title>
        <authorList>
            <person name="Wang Y."/>
        </authorList>
    </citation>
    <scope>NUCLEOTIDE SEQUENCE [LARGE SCALE GENOMIC DNA]</scope>
    <source>
        <strain evidence="1 2">C2222</strain>
    </source>
</reference>
<evidence type="ECO:0000313" key="2">
    <source>
        <dbReference type="Proteomes" id="UP001209713"/>
    </source>
</evidence>
<sequence length="103" mass="11628">MKDVDKELKVNITQALHEIEKAGDVVLISPVLEGAAKIIAEKTKEAYIGELFSHEELVFFRQLVAEAAHNDKLFCGELQATTGYTKETVEELLEKLRNLTSYY</sequence>
<dbReference type="EMBL" id="JAOVZB010000004">
    <property type="protein sequence ID" value="MCV2403157.1"/>
    <property type="molecule type" value="Genomic_DNA"/>
</dbReference>
<comment type="caution">
    <text evidence="1">The sequence shown here is derived from an EMBL/GenBank/DDBJ whole genome shotgun (WGS) entry which is preliminary data.</text>
</comment>